<evidence type="ECO:0000313" key="8">
    <source>
        <dbReference type="EMBL" id="MCG2673104.1"/>
    </source>
</evidence>
<evidence type="ECO:0000313" key="9">
    <source>
        <dbReference type="Proteomes" id="UP001139012"/>
    </source>
</evidence>
<evidence type="ECO:0000256" key="1">
    <source>
        <dbReference type="ARBA" id="ARBA00004418"/>
    </source>
</evidence>
<comment type="caution">
    <text evidence="8">The sequence shown here is derived from an EMBL/GenBank/DDBJ whole genome shotgun (WGS) entry which is preliminary data.</text>
</comment>
<evidence type="ECO:0000256" key="4">
    <source>
        <dbReference type="ARBA" id="ARBA00022729"/>
    </source>
</evidence>
<dbReference type="EMBL" id="JAKLUA010000033">
    <property type="protein sequence ID" value="MCG2673104.1"/>
    <property type="molecule type" value="Genomic_DNA"/>
</dbReference>
<dbReference type="Pfam" id="PF16822">
    <property type="entry name" value="ALGX"/>
    <property type="match status" value="1"/>
</dbReference>
<evidence type="ECO:0000259" key="7">
    <source>
        <dbReference type="Pfam" id="PF16822"/>
    </source>
</evidence>
<gene>
    <name evidence="8" type="ORF">L6637_40020</name>
</gene>
<comment type="subcellular location">
    <subcellularLocation>
        <location evidence="1">Periplasm</location>
    </subcellularLocation>
</comment>
<keyword evidence="9" id="KW-1185">Reference proteome</keyword>
<protein>
    <recommendedName>
        <fullName evidence="7">AlgX/AlgJ SGNH hydrolase-like domain-containing protein</fullName>
    </recommendedName>
</protein>
<keyword evidence="4" id="KW-0732">Signal</keyword>
<keyword evidence="5" id="KW-0574">Periplasm</keyword>
<accession>A0ABS9M1H4</accession>
<name>A0ABS9M1H4_9BRAD</name>
<feature type="domain" description="AlgX/AlgJ SGNH hydrolase-like" evidence="7">
    <location>
        <begin position="80"/>
        <end position="331"/>
    </location>
</feature>
<comment type="pathway">
    <text evidence="2">Glycan biosynthesis; alginate biosynthesis.</text>
</comment>
<dbReference type="InterPro" id="IPR031811">
    <property type="entry name" value="ALGX/ALGJ_SGNH-like"/>
</dbReference>
<keyword evidence="3" id="KW-0808">Transferase</keyword>
<evidence type="ECO:0000256" key="3">
    <source>
        <dbReference type="ARBA" id="ARBA00022679"/>
    </source>
</evidence>
<evidence type="ECO:0000256" key="5">
    <source>
        <dbReference type="ARBA" id="ARBA00022764"/>
    </source>
</evidence>
<evidence type="ECO:0000256" key="6">
    <source>
        <dbReference type="ARBA" id="ARBA00022841"/>
    </source>
</evidence>
<reference evidence="8" key="1">
    <citation type="submission" date="2022-01" db="EMBL/GenBank/DDBJ databases">
        <title>Genome sequnece data of strain Bradyrhizobium sp. nov.</title>
        <authorList>
            <person name="Zhang J."/>
        </authorList>
    </citation>
    <scope>NUCLEOTIDE SEQUENCE</scope>
    <source>
        <strain evidence="8">WYCCWR 12774</strain>
    </source>
</reference>
<dbReference type="RefSeq" id="WP_237874190.1">
    <property type="nucleotide sequence ID" value="NZ_JAKLUA010000033.1"/>
</dbReference>
<keyword evidence="6" id="KW-0016">Alginate biosynthesis</keyword>
<proteinExistence type="predicted"/>
<evidence type="ECO:0000256" key="2">
    <source>
        <dbReference type="ARBA" id="ARBA00005182"/>
    </source>
</evidence>
<sequence>MIRPLLVLAVIFSGLAAVLTRGHGALGEVLRTTTVNDLTDGHFAQHVDKAIFNAVPRSTTLDGIITGLEYRVLGDAGPQVHAGCGDWLFTMEELRAERHDRDNMALRAELLRRLTRAIRRAGSRLIIVPVPDKAEQVEDKLCGVAAVQSELRNQFWKELDHVEGAVVVDLRNDWPRPGYWKTDTHWDQTGARFAARQIAQAVAHVLGPGQDAVKLVDGPLRQRTGDLARLSGLTDAPRSLAPESEQEREVKLDISRSGGLLDDAPEPQIILAGSSFSLNSGFFEYLQASLSREVAQVSQPGGGFAGALLGTLDKRAVSLEKIKAVIWEWPMRSLVSPPSEAEKNFMRQTR</sequence>
<organism evidence="8 9">
    <name type="scientific">Bradyrhizobium zhengyangense</name>
    <dbReference type="NCBI Taxonomy" id="2911009"/>
    <lineage>
        <taxon>Bacteria</taxon>
        <taxon>Pseudomonadati</taxon>
        <taxon>Pseudomonadota</taxon>
        <taxon>Alphaproteobacteria</taxon>
        <taxon>Hyphomicrobiales</taxon>
        <taxon>Nitrobacteraceae</taxon>
        <taxon>Bradyrhizobium</taxon>
    </lineage>
</organism>
<dbReference type="Proteomes" id="UP001139012">
    <property type="component" value="Unassembled WGS sequence"/>
</dbReference>